<accession>A0A9D4IIK2</accession>
<comment type="caution">
    <text evidence="1">The sequence shown here is derived from an EMBL/GenBank/DDBJ whole genome shotgun (WGS) entry which is preliminary data.</text>
</comment>
<proteinExistence type="predicted"/>
<dbReference type="Proteomes" id="UP000828390">
    <property type="component" value="Unassembled WGS sequence"/>
</dbReference>
<dbReference type="AlphaFoldDB" id="A0A9D4IIK2"/>
<sequence length="199" mass="22730">MEFKKFDGSYDFDFGLYETIVMPYYSAKGIDFFQPYTAYNSITVIASVYEAYTEIEANTTLTYKVFPTSFKATEVLPLPFLFDGATEYSFEVKLTDPMENQLKTSDGQQITDFSAYKLYYSVNGSPLQANVTGYQQKLTVTEKYFSNIQVWYTKGKEESIKASLNPTKYYSGSKTGLTIALVTSQNQLWCVGRFEDPQH</sequence>
<keyword evidence="2" id="KW-1185">Reference proteome</keyword>
<dbReference type="EMBL" id="JAIWYP010000009">
    <property type="protein sequence ID" value="KAH3776886.1"/>
    <property type="molecule type" value="Genomic_DNA"/>
</dbReference>
<gene>
    <name evidence="1" type="ORF">DPMN_178320</name>
</gene>
<evidence type="ECO:0000313" key="2">
    <source>
        <dbReference type="Proteomes" id="UP000828390"/>
    </source>
</evidence>
<evidence type="ECO:0000313" key="1">
    <source>
        <dbReference type="EMBL" id="KAH3776886.1"/>
    </source>
</evidence>
<protein>
    <submittedName>
        <fullName evidence="1">Uncharacterized protein</fullName>
    </submittedName>
</protein>
<organism evidence="1 2">
    <name type="scientific">Dreissena polymorpha</name>
    <name type="common">Zebra mussel</name>
    <name type="synonym">Mytilus polymorpha</name>
    <dbReference type="NCBI Taxonomy" id="45954"/>
    <lineage>
        <taxon>Eukaryota</taxon>
        <taxon>Metazoa</taxon>
        <taxon>Spiralia</taxon>
        <taxon>Lophotrochozoa</taxon>
        <taxon>Mollusca</taxon>
        <taxon>Bivalvia</taxon>
        <taxon>Autobranchia</taxon>
        <taxon>Heteroconchia</taxon>
        <taxon>Euheterodonta</taxon>
        <taxon>Imparidentia</taxon>
        <taxon>Neoheterodontei</taxon>
        <taxon>Myida</taxon>
        <taxon>Dreissenoidea</taxon>
        <taxon>Dreissenidae</taxon>
        <taxon>Dreissena</taxon>
    </lineage>
</organism>
<name>A0A9D4IIK2_DREPO</name>
<reference evidence="1" key="1">
    <citation type="journal article" date="2019" name="bioRxiv">
        <title>The Genome of the Zebra Mussel, Dreissena polymorpha: A Resource for Invasive Species Research.</title>
        <authorList>
            <person name="McCartney M.A."/>
            <person name="Auch B."/>
            <person name="Kono T."/>
            <person name="Mallez S."/>
            <person name="Zhang Y."/>
            <person name="Obille A."/>
            <person name="Becker A."/>
            <person name="Abrahante J.E."/>
            <person name="Garbe J."/>
            <person name="Badalamenti J.P."/>
            <person name="Herman A."/>
            <person name="Mangelson H."/>
            <person name="Liachko I."/>
            <person name="Sullivan S."/>
            <person name="Sone E.D."/>
            <person name="Koren S."/>
            <person name="Silverstein K.A.T."/>
            <person name="Beckman K.B."/>
            <person name="Gohl D.M."/>
        </authorList>
    </citation>
    <scope>NUCLEOTIDE SEQUENCE</scope>
    <source>
        <strain evidence="1">Duluth1</strain>
        <tissue evidence="1">Whole animal</tissue>
    </source>
</reference>
<reference evidence="1" key="2">
    <citation type="submission" date="2020-11" db="EMBL/GenBank/DDBJ databases">
        <authorList>
            <person name="McCartney M.A."/>
            <person name="Auch B."/>
            <person name="Kono T."/>
            <person name="Mallez S."/>
            <person name="Becker A."/>
            <person name="Gohl D.M."/>
            <person name="Silverstein K.A.T."/>
            <person name="Koren S."/>
            <person name="Bechman K.B."/>
            <person name="Herman A."/>
            <person name="Abrahante J.E."/>
            <person name="Garbe J."/>
        </authorList>
    </citation>
    <scope>NUCLEOTIDE SEQUENCE</scope>
    <source>
        <strain evidence="1">Duluth1</strain>
        <tissue evidence="1">Whole animal</tissue>
    </source>
</reference>